<dbReference type="SUPFAM" id="SSF48726">
    <property type="entry name" value="Immunoglobulin"/>
    <property type="match status" value="4"/>
</dbReference>
<feature type="domain" description="Ig-like" evidence="1">
    <location>
        <begin position="202"/>
        <end position="250"/>
    </location>
</feature>
<dbReference type="InterPro" id="IPR003599">
    <property type="entry name" value="Ig_sub"/>
</dbReference>
<evidence type="ECO:0000259" key="1">
    <source>
        <dbReference type="PROSITE" id="PS50835"/>
    </source>
</evidence>
<protein>
    <recommendedName>
        <fullName evidence="1">Ig-like domain-containing protein</fullName>
    </recommendedName>
</protein>
<dbReference type="InterPro" id="IPR003598">
    <property type="entry name" value="Ig_sub2"/>
</dbReference>
<accession>A0A4Z2EJK1</accession>
<evidence type="ECO:0000313" key="3">
    <source>
        <dbReference type="Proteomes" id="UP000314294"/>
    </source>
</evidence>
<evidence type="ECO:0000313" key="2">
    <source>
        <dbReference type="EMBL" id="TNN28760.1"/>
    </source>
</evidence>
<dbReference type="PANTHER" id="PTHR46013:SF4">
    <property type="entry name" value="B-CELL RECEPTOR CD22-RELATED"/>
    <property type="match status" value="1"/>
</dbReference>
<proteinExistence type="predicted"/>
<dbReference type="SMART" id="SM00409">
    <property type="entry name" value="IG"/>
    <property type="match status" value="2"/>
</dbReference>
<name>A0A4Z2EJK1_9TELE</name>
<dbReference type="InterPro" id="IPR007110">
    <property type="entry name" value="Ig-like_dom"/>
</dbReference>
<dbReference type="Gene3D" id="2.60.40.10">
    <property type="entry name" value="Immunoglobulins"/>
    <property type="match status" value="4"/>
</dbReference>
<gene>
    <name evidence="2" type="ORF">EYF80_061092</name>
</gene>
<dbReference type="EMBL" id="SRLO01006481">
    <property type="protein sequence ID" value="TNN28760.1"/>
    <property type="molecule type" value="Genomic_DNA"/>
</dbReference>
<reference evidence="2 3" key="1">
    <citation type="submission" date="2019-03" db="EMBL/GenBank/DDBJ databases">
        <title>First draft genome of Liparis tanakae, snailfish: a comprehensive survey of snailfish specific genes.</title>
        <authorList>
            <person name="Kim W."/>
            <person name="Song I."/>
            <person name="Jeong J.-H."/>
            <person name="Kim D."/>
            <person name="Kim S."/>
            <person name="Ryu S."/>
            <person name="Song J.Y."/>
            <person name="Lee S.K."/>
        </authorList>
    </citation>
    <scope>NUCLEOTIDE SEQUENCE [LARGE SCALE GENOMIC DNA]</scope>
    <source>
        <tissue evidence="2">Muscle</tissue>
    </source>
</reference>
<organism evidence="2 3">
    <name type="scientific">Liparis tanakae</name>
    <name type="common">Tanaka's snailfish</name>
    <dbReference type="NCBI Taxonomy" id="230148"/>
    <lineage>
        <taxon>Eukaryota</taxon>
        <taxon>Metazoa</taxon>
        <taxon>Chordata</taxon>
        <taxon>Craniata</taxon>
        <taxon>Vertebrata</taxon>
        <taxon>Euteleostomi</taxon>
        <taxon>Actinopterygii</taxon>
        <taxon>Neopterygii</taxon>
        <taxon>Teleostei</taxon>
        <taxon>Neoteleostei</taxon>
        <taxon>Acanthomorphata</taxon>
        <taxon>Eupercaria</taxon>
        <taxon>Perciformes</taxon>
        <taxon>Cottioidei</taxon>
        <taxon>Cottales</taxon>
        <taxon>Liparidae</taxon>
        <taxon>Liparis</taxon>
    </lineage>
</organism>
<dbReference type="SMART" id="SM00408">
    <property type="entry name" value="IGc2"/>
    <property type="match status" value="2"/>
</dbReference>
<dbReference type="Pfam" id="PF13895">
    <property type="entry name" value="Ig_2"/>
    <property type="match status" value="1"/>
</dbReference>
<feature type="domain" description="Ig-like" evidence="1">
    <location>
        <begin position="12"/>
        <end position="99"/>
    </location>
</feature>
<dbReference type="PROSITE" id="PS50835">
    <property type="entry name" value="IG_LIKE"/>
    <property type="match status" value="2"/>
</dbReference>
<comment type="caution">
    <text evidence="2">The sequence shown here is derived from an EMBL/GenBank/DDBJ whole genome shotgun (WGS) entry which is preliminary data.</text>
</comment>
<dbReference type="Proteomes" id="UP000314294">
    <property type="component" value="Unassembled WGS sequence"/>
</dbReference>
<dbReference type="InterPro" id="IPR013783">
    <property type="entry name" value="Ig-like_fold"/>
</dbReference>
<keyword evidence="3" id="KW-1185">Reference proteome</keyword>
<dbReference type="InterPro" id="IPR036179">
    <property type="entry name" value="Ig-like_dom_sf"/>
</dbReference>
<sequence>MKSFPHRVGEDPQLVFRSIQSSDSGMFYCEAENHLGTRISEFVSIDVKSSYTWYKGDEEEPAASGPIFIINDFRDEHSGRYRCDAENNRGLRYSTLNLADYKGRATNSCPMPTDCGLVIRDLKESDSKMYRCVFIGRSALQVKVISVTVLSSHIQVNLSCSSICGGPSYRWSLNQQDVPGDRAVYTGSLKPGDGISCRLIANFTWYKEDQPRPLSEDPQLVFSSIQASDSGHYSCAAETQLGKKTSESISIDVKCEYFWKKTRLIESFIDVREGVLPVSIDVTVVTRWVATVWTSMCVVQRHLVPEVQIATD</sequence>
<dbReference type="OrthoDB" id="9448246at2759"/>
<dbReference type="PANTHER" id="PTHR46013">
    <property type="entry name" value="VASCULAR CELL ADHESION MOLECULE 1"/>
    <property type="match status" value="1"/>
</dbReference>
<dbReference type="AlphaFoldDB" id="A0A4Z2EJK1"/>